<dbReference type="PANTHER" id="PTHR15504:SF0">
    <property type="entry name" value="CILIA- AND FLAGELLA-ASSOCIATED PROTEIN 45"/>
    <property type="match status" value="1"/>
</dbReference>
<accession>A0A8D8RI61</accession>
<dbReference type="PANTHER" id="PTHR15504">
    <property type="entry name" value="NASOPHARYNGEAL EPITHELIUM SPECIFIC PROTEIN 1"/>
    <property type="match status" value="1"/>
</dbReference>
<feature type="region of interest" description="Disordered" evidence="9">
    <location>
        <begin position="416"/>
        <end position="479"/>
    </location>
</feature>
<evidence type="ECO:0000256" key="1">
    <source>
        <dbReference type="ARBA" id="ARBA00004230"/>
    </source>
</evidence>
<evidence type="ECO:0000256" key="3">
    <source>
        <dbReference type="ARBA" id="ARBA00023054"/>
    </source>
</evidence>
<feature type="compositionally biased region" description="Basic and acidic residues" evidence="9">
    <location>
        <begin position="416"/>
        <end position="431"/>
    </location>
</feature>
<comment type="subcellular location">
    <subcellularLocation>
        <location evidence="1">Cell projection</location>
        <location evidence="1">Cilium</location>
        <location evidence="1">Flagellum</location>
    </subcellularLocation>
</comment>
<feature type="compositionally biased region" description="Basic and acidic residues" evidence="9">
    <location>
        <begin position="447"/>
        <end position="479"/>
    </location>
</feature>
<dbReference type="EMBL" id="HBUF01163502">
    <property type="protein sequence ID" value="CAG6650701.1"/>
    <property type="molecule type" value="Transcribed_RNA"/>
</dbReference>
<evidence type="ECO:0000256" key="9">
    <source>
        <dbReference type="SAM" id="MobiDB-lite"/>
    </source>
</evidence>
<dbReference type="InterPro" id="IPR033253">
    <property type="entry name" value="CFAP45"/>
</dbReference>
<dbReference type="GO" id="GO:0031514">
    <property type="term" value="C:motile cilium"/>
    <property type="evidence" value="ECO:0007669"/>
    <property type="project" value="UniProtKB-SubCell"/>
</dbReference>
<keyword evidence="5" id="KW-0966">Cell projection</keyword>
<feature type="domain" description="Trichohyalin-plectin-homology" evidence="10">
    <location>
        <begin position="151"/>
        <end position="498"/>
    </location>
</feature>
<name>A0A8D8RI61_9HEMI</name>
<evidence type="ECO:0000256" key="5">
    <source>
        <dbReference type="ARBA" id="ARBA00023273"/>
    </source>
</evidence>
<evidence type="ECO:0000256" key="8">
    <source>
        <dbReference type="SAM" id="Coils"/>
    </source>
</evidence>
<evidence type="ECO:0000256" key="6">
    <source>
        <dbReference type="ARBA" id="ARBA00034116"/>
    </source>
</evidence>
<dbReference type="Pfam" id="PF13868">
    <property type="entry name" value="TPH"/>
    <property type="match status" value="1"/>
</dbReference>
<keyword evidence="2 11" id="KW-0282">Flagellum</keyword>
<dbReference type="AlphaFoldDB" id="A0A8D8RI61"/>
<sequence length="517" mass="62547">MRSSKSFTNLFQLEPYHEQPALQISTPAAPKTGNPNKRRYVQLVTNTGVRRLLIPESRVTVSSAGVVDWEVMNRIKHDVKQYINPEPKYEKALRVLEEKEHQALASDQRKQELARCARRCKTAGTGREKIQAMEDFQRDNLLISRAIELQREREDEMKLCNSLLLMSKCQTIRDAQVAEKTLIAKELRAVELDLDRIMEEDRVKAIAVQDKLREEEEMKKRHQFESLTKQMTLNKQLRDMAVCAVEQERQRMRQIEERRKQELENERKEKLIEQERRKKEIDETNQELKRIKEEEKEQEVMLNSKIQNILKVKLAAEERQANEKRQIQLLRDKEFARLEKERKRNDVTAQAQYEIKCRKVQEECDREWRRRELEEVRRRNKMASELNQCRRQQEEHKQLCQARELERMRELENTLEQQRREAEEKEKEKEIRRKQKMLNYRRNLQKLMEDKRSQKQKQNEDNLEDGRKMREEQKNRIEGLKTSIERKIVEVRNQKVPEKYLKEVEKQLQKQLMKIKI</sequence>
<proteinExistence type="inferred from homology"/>
<reference evidence="11" key="1">
    <citation type="submission" date="2021-05" db="EMBL/GenBank/DDBJ databases">
        <authorList>
            <person name="Alioto T."/>
            <person name="Alioto T."/>
            <person name="Gomez Garrido J."/>
        </authorList>
    </citation>
    <scope>NUCLEOTIDE SEQUENCE</scope>
</reference>
<comment type="similarity">
    <text evidence="6">Belongs to the CFAP45 family.</text>
</comment>
<keyword evidence="4" id="KW-0969">Cilium</keyword>
<evidence type="ECO:0000259" key="10">
    <source>
        <dbReference type="Pfam" id="PF13868"/>
    </source>
</evidence>
<feature type="coiled-coil region" evidence="8">
    <location>
        <begin position="244"/>
        <end position="333"/>
    </location>
</feature>
<dbReference type="InterPro" id="IPR043597">
    <property type="entry name" value="TPH_dom"/>
</dbReference>
<evidence type="ECO:0000256" key="7">
    <source>
        <dbReference type="ARBA" id="ARBA00034142"/>
    </source>
</evidence>
<evidence type="ECO:0000256" key="2">
    <source>
        <dbReference type="ARBA" id="ARBA00022846"/>
    </source>
</evidence>
<protein>
    <recommendedName>
        <fullName evidence="7">Cilia- and flagella-associated protein 45</fullName>
    </recommendedName>
</protein>
<organism evidence="11">
    <name type="scientific">Cacopsylla melanoneura</name>
    <dbReference type="NCBI Taxonomy" id="428564"/>
    <lineage>
        <taxon>Eukaryota</taxon>
        <taxon>Metazoa</taxon>
        <taxon>Ecdysozoa</taxon>
        <taxon>Arthropoda</taxon>
        <taxon>Hexapoda</taxon>
        <taxon>Insecta</taxon>
        <taxon>Pterygota</taxon>
        <taxon>Neoptera</taxon>
        <taxon>Paraneoptera</taxon>
        <taxon>Hemiptera</taxon>
        <taxon>Sternorrhyncha</taxon>
        <taxon>Psylloidea</taxon>
        <taxon>Psyllidae</taxon>
        <taxon>Psyllinae</taxon>
        <taxon>Cacopsylla</taxon>
    </lineage>
</organism>
<evidence type="ECO:0000256" key="4">
    <source>
        <dbReference type="ARBA" id="ARBA00023069"/>
    </source>
</evidence>
<keyword evidence="3 8" id="KW-0175">Coiled coil</keyword>
<evidence type="ECO:0000313" key="11">
    <source>
        <dbReference type="EMBL" id="CAG6650701.1"/>
    </source>
</evidence>